<dbReference type="CDD" id="cd05254">
    <property type="entry name" value="dTDP_HR_like_SDR_e"/>
    <property type="match status" value="1"/>
</dbReference>
<dbReference type="InterPro" id="IPR036291">
    <property type="entry name" value="NAD(P)-bd_dom_sf"/>
</dbReference>
<dbReference type="SUPFAM" id="SSF51735">
    <property type="entry name" value="NAD(P)-binding Rossmann-fold domains"/>
    <property type="match status" value="1"/>
</dbReference>
<evidence type="ECO:0000313" key="2">
    <source>
        <dbReference type="EMBL" id="KKN03796.1"/>
    </source>
</evidence>
<dbReference type="GO" id="GO:0005829">
    <property type="term" value="C:cytosol"/>
    <property type="evidence" value="ECO:0007669"/>
    <property type="project" value="TreeGrafter"/>
</dbReference>
<sequence>MKILITGSKGQLAKEILAQAEIRKDEVLAYDRADLNISDFKAVSLVVAEAAPGVIINCAAYNDVDGAESNWEDAFVTNGIGVKNLAIASENSGAVLVHFSTDYVFNGRSARPYTIADLPDPVSSYGQSKLMGEELLAEHSKNYYLIRTSWVFGTGVNSFPSKLLGWASGKKELRIVDDQVASPTYAADLAEATLKLIDTGSQGLYHVTNTGQCSRYEWAAYILKIMGWDGVLKHANSSEFQLPAERPAYSVLDNFPLARTIGAEMPPWKDATDRFLKAME</sequence>
<reference evidence="2" key="1">
    <citation type="journal article" date="2015" name="Nature">
        <title>Complex archaea that bridge the gap between prokaryotes and eukaryotes.</title>
        <authorList>
            <person name="Spang A."/>
            <person name="Saw J.H."/>
            <person name="Jorgensen S.L."/>
            <person name="Zaremba-Niedzwiedzka K."/>
            <person name="Martijn J."/>
            <person name="Lind A.E."/>
            <person name="van Eijk R."/>
            <person name="Schleper C."/>
            <person name="Guy L."/>
            <person name="Ettema T.J."/>
        </authorList>
    </citation>
    <scope>NUCLEOTIDE SEQUENCE</scope>
</reference>
<feature type="domain" description="RmlD-like substrate binding" evidence="1">
    <location>
        <begin position="1"/>
        <end position="279"/>
    </location>
</feature>
<dbReference type="NCBIfam" id="TIGR01214">
    <property type="entry name" value="rmlD"/>
    <property type="match status" value="1"/>
</dbReference>
<dbReference type="PANTHER" id="PTHR10491:SF4">
    <property type="entry name" value="METHIONINE ADENOSYLTRANSFERASE 2 SUBUNIT BETA"/>
    <property type="match status" value="1"/>
</dbReference>
<dbReference type="PANTHER" id="PTHR10491">
    <property type="entry name" value="DTDP-4-DEHYDRORHAMNOSE REDUCTASE"/>
    <property type="match status" value="1"/>
</dbReference>
<dbReference type="Pfam" id="PF04321">
    <property type="entry name" value="RmlD_sub_bind"/>
    <property type="match status" value="1"/>
</dbReference>
<comment type="caution">
    <text evidence="2">The sequence shown here is derived from an EMBL/GenBank/DDBJ whole genome shotgun (WGS) entry which is preliminary data.</text>
</comment>
<dbReference type="Gene3D" id="3.40.50.720">
    <property type="entry name" value="NAD(P)-binding Rossmann-like Domain"/>
    <property type="match status" value="1"/>
</dbReference>
<dbReference type="EMBL" id="LAZR01004995">
    <property type="protein sequence ID" value="KKN03796.1"/>
    <property type="molecule type" value="Genomic_DNA"/>
</dbReference>
<dbReference type="GO" id="GO:0019305">
    <property type="term" value="P:dTDP-rhamnose biosynthetic process"/>
    <property type="evidence" value="ECO:0007669"/>
    <property type="project" value="TreeGrafter"/>
</dbReference>
<evidence type="ECO:0000259" key="1">
    <source>
        <dbReference type="Pfam" id="PF04321"/>
    </source>
</evidence>
<dbReference type="AlphaFoldDB" id="A0A0F9PRV8"/>
<gene>
    <name evidence="2" type="ORF">LCGC14_1104070</name>
</gene>
<organism evidence="2">
    <name type="scientific">marine sediment metagenome</name>
    <dbReference type="NCBI Taxonomy" id="412755"/>
    <lineage>
        <taxon>unclassified sequences</taxon>
        <taxon>metagenomes</taxon>
        <taxon>ecological metagenomes</taxon>
    </lineage>
</organism>
<accession>A0A0F9PRV8</accession>
<dbReference type="GO" id="GO:0008831">
    <property type="term" value="F:dTDP-4-dehydrorhamnose reductase activity"/>
    <property type="evidence" value="ECO:0007669"/>
    <property type="project" value="TreeGrafter"/>
</dbReference>
<dbReference type="InterPro" id="IPR005913">
    <property type="entry name" value="dTDP_dehydrorham_reduct"/>
</dbReference>
<dbReference type="InterPro" id="IPR029903">
    <property type="entry name" value="RmlD-like-bd"/>
</dbReference>
<dbReference type="Gene3D" id="3.90.25.10">
    <property type="entry name" value="UDP-galactose 4-epimerase, domain 1"/>
    <property type="match status" value="1"/>
</dbReference>
<name>A0A0F9PRV8_9ZZZZ</name>
<proteinExistence type="predicted"/>
<protein>
    <recommendedName>
        <fullName evidence="1">RmlD-like substrate binding domain-containing protein</fullName>
    </recommendedName>
</protein>